<accession>A0A3M7SSP9</accession>
<evidence type="ECO:0000313" key="1">
    <source>
        <dbReference type="EMBL" id="RNA38588.1"/>
    </source>
</evidence>
<dbReference type="EMBL" id="REGN01000853">
    <property type="protein sequence ID" value="RNA38588.1"/>
    <property type="molecule type" value="Genomic_DNA"/>
</dbReference>
<organism evidence="1 2">
    <name type="scientific">Brachionus plicatilis</name>
    <name type="common">Marine rotifer</name>
    <name type="synonym">Brachionus muelleri</name>
    <dbReference type="NCBI Taxonomy" id="10195"/>
    <lineage>
        <taxon>Eukaryota</taxon>
        <taxon>Metazoa</taxon>
        <taxon>Spiralia</taxon>
        <taxon>Gnathifera</taxon>
        <taxon>Rotifera</taxon>
        <taxon>Eurotatoria</taxon>
        <taxon>Monogononta</taxon>
        <taxon>Pseudotrocha</taxon>
        <taxon>Ploima</taxon>
        <taxon>Brachionidae</taxon>
        <taxon>Brachionus</taxon>
    </lineage>
</organism>
<dbReference type="AlphaFoldDB" id="A0A3M7SSP9"/>
<keyword evidence="2" id="KW-1185">Reference proteome</keyword>
<comment type="caution">
    <text evidence="1">The sequence shown here is derived from an EMBL/GenBank/DDBJ whole genome shotgun (WGS) entry which is preliminary data.</text>
</comment>
<sequence>MSNLSCPHIHLSIYKIFLSCVHDLDDYLQSDKIKLFNVKINYLGSFNFVCIYWTPNRFLFLLFVPKFTMPLILQNSLIGCFSDHTINVNQQASAHAMNTD</sequence>
<gene>
    <name evidence="1" type="ORF">BpHYR1_048433</name>
</gene>
<proteinExistence type="predicted"/>
<reference evidence="1 2" key="1">
    <citation type="journal article" date="2018" name="Sci. Rep.">
        <title>Genomic signatures of local adaptation to the degree of environmental predictability in rotifers.</title>
        <authorList>
            <person name="Franch-Gras L."/>
            <person name="Hahn C."/>
            <person name="Garcia-Roger E.M."/>
            <person name="Carmona M.J."/>
            <person name="Serra M."/>
            <person name="Gomez A."/>
        </authorList>
    </citation>
    <scope>NUCLEOTIDE SEQUENCE [LARGE SCALE GENOMIC DNA]</scope>
    <source>
        <strain evidence="1">HYR1</strain>
    </source>
</reference>
<dbReference type="Proteomes" id="UP000276133">
    <property type="component" value="Unassembled WGS sequence"/>
</dbReference>
<protein>
    <submittedName>
        <fullName evidence="1">Uncharacterized protein</fullName>
    </submittedName>
</protein>
<name>A0A3M7SSP9_BRAPC</name>
<evidence type="ECO:0000313" key="2">
    <source>
        <dbReference type="Proteomes" id="UP000276133"/>
    </source>
</evidence>